<name>A0A8J3FW11_9PSEU</name>
<reference evidence="2" key="2">
    <citation type="submission" date="2020-09" db="EMBL/GenBank/DDBJ databases">
        <authorList>
            <person name="Sun Q."/>
            <person name="Zhou Y."/>
        </authorList>
    </citation>
    <scope>NUCLEOTIDE SEQUENCE</scope>
    <source>
        <strain evidence="2">CGMCC 4.5737</strain>
    </source>
</reference>
<gene>
    <name evidence="2" type="ORF">GCM10012275_20380</name>
</gene>
<organism evidence="2 3">
    <name type="scientific">Longimycelium tulufanense</name>
    <dbReference type="NCBI Taxonomy" id="907463"/>
    <lineage>
        <taxon>Bacteria</taxon>
        <taxon>Bacillati</taxon>
        <taxon>Actinomycetota</taxon>
        <taxon>Actinomycetes</taxon>
        <taxon>Pseudonocardiales</taxon>
        <taxon>Pseudonocardiaceae</taxon>
        <taxon>Longimycelium</taxon>
    </lineage>
</organism>
<dbReference type="AlphaFoldDB" id="A0A8J3FW11"/>
<protein>
    <submittedName>
        <fullName evidence="2">Uncharacterized protein</fullName>
    </submittedName>
</protein>
<dbReference type="Proteomes" id="UP000637578">
    <property type="component" value="Unassembled WGS sequence"/>
</dbReference>
<keyword evidence="3" id="KW-1185">Reference proteome</keyword>
<reference evidence="2" key="1">
    <citation type="journal article" date="2014" name="Int. J. Syst. Evol. Microbiol.">
        <title>Complete genome sequence of Corynebacterium casei LMG S-19264T (=DSM 44701T), isolated from a smear-ripened cheese.</title>
        <authorList>
            <consortium name="US DOE Joint Genome Institute (JGI-PGF)"/>
            <person name="Walter F."/>
            <person name="Albersmeier A."/>
            <person name="Kalinowski J."/>
            <person name="Ruckert C."/>
        </authorList>
    </citation>
    <scope>NUCLEOTIDE SEQUENCE</scope>
    <source>
        <strain evidence="2">CGMCC 4.5737</strain>
    </source>
</reference>
<evidence type="ECO:0000313" key="2">
    <source>
        <dbReference type="EMBL" id="GGM49416.1"/>
    </source>
</evidence>
<accession>A0A8J3FW11</accession>
<sequence length="68" mass="7410">MSAPALSVRRARLALRDRDFGPVWFVAVIGWCIGLINVRFIALFLGPMPIAAVLASLSAPDRVTEDTK</sequence>
<keyword evidence="1" id="KW-0812">Transmembrane</keyword>
<evidence type="ECO:0000256" key="1">
    <source>
        <dbReference type="SAM" id="Phobius"/>
    </source>
</evidence>
<feature type="transmembrane region" description="Helical" evidence="1">
    <location>
        <begin position="21"/>
        <end position="45"/>
    </location>
</feature>
<comment type="caution">
    <text evidence="2">The sequence shown here is derived from an EMBL/GenBank/DDBJ whole genome shotgun (WGS) entry which is preliminary data.</text>
</comment>
<keyword evidence="1" id="KW-1133">Transmembrane helix</keyword>
<dbReference type="EMBL" id="BMMK01000007">
    <property type="protein sequence ID" value="GGM49416.1"/>
    <property type="molecule type" value="Genomic_DNA"/>
</dbReference>
<dbReference type="RefSeq" id="WP_189056311.1">
    <property type="nucleotide sequence ID" value="NZ_BMMK01000007.1"/>
</dbReference>
<evidence type="ECO:0000313" key="3">
    <source>
        <dbReference type="Proteomes" id="UP000637578"/>
    </source>
</evidence>
<keyword evidence="1" id="KW-0472">Membrane</keyword>
<proteinExistence type="predicted"/>